<keyword evidence="4 7" id="KW-0418">Kinase</keyword>
<evidence type="ECO:0000256" key="1">
    <source>
        <dbReference type="ARBA" id="ARBA00004305"/>
    </source>
</evidence>
<dbReference type="FunFam" id="3.40.50.300:FF:000106">
    <property type="entry name" value="Adenylate kinase mitochondrial"/>
    <property type="match status" value="1"/>
</dbReference>
<comment type="subunit">
    <text evidence="7">Monomer.</text>
</comment>
<dbReference type="GO" id="GO:0046899">
    <property type="term" value="F:nucleoside triphosphate adenylate kinase activity"/>
    <property type="evidence" value="ECO:0007669"/>
    <property type="project" value="UniProtKB-UniRule"/>
</dbReference>
<dbReference type="NCBIfam" id="TIGR01351">
    <property type="entry name" value="adk"/>
    <property type="match status" value="1"/>
</dbReference>
<protein>
    <recommendedName>
        <fullName evidence="7">GTP:AMP phosphotransferase, mitochondrial</fullName>
        <ecNumber evidence="7">2.7.4.10</ecNumber>
    </recommendedName>
    <alternativeName>
        <fullName evidence="7">Adenylate kinase 3</fullName>
        <shortName evidence="7">AK 3</shortName>
    </alternativeName>
</protein>
<dbReference type="InterPro" id="IPR033690">
    <property type="entry name" value="Adenylat_kinase_CS"/>
</dbReference>
<dbReference type="GO" id="GO:0006172">
    <property type="term" value="P:ADP biosynthetic process"/>
    <property type="evidence" value="ECO:0007669"/>
    <property type="project" value="UniProtKB-UniRule"/>
</dbReference>
<evidence type="ECO:0000259" key="8">
    <source>
        <dbReference type="Pfam" id="PF05191"/>
    </source>
</evidence>
<feature type="domain" description="Adenylate kinase active site lid" evidence="8">
    <location>
        <begin position="137"/>
        <end position="172"/>
    </location>
</feature>
<feature type="binding site" evidence="7">
    <location>
        <position position="210"/>
    </location>
    <ligand>
        <name>GTP</name>
        <dbReference type="ChEBI" id="CHEBI:37565"/>
    </ligand>
</feature>
<dbReference type="HAMAP" id="MF_00235">
    <property type="entry name" value="Adenylate_kinase_Adk"/>
    <property type="match status" value="1"/>
</dbReference>
<dbReference type="HAMAP" id="MF_03169">
    <property type="entry name" value="Adenylate_kinase_AK3"/>
    <property type="match status" value="1"/>
</dbReference>
<comment type="function">
    <text evidence="7">Involved in maintaining the homeostasis of cellular nucleotides by catalyzing the interconversion of nucleoside phosphates. Has GTP:AMP phosphotransferase and ITP:AMP phosphotransferase activities.</text>
</comment>
<dbReference type="InterPro" id="IPR028586">
    <property type="entry name" value="AK3/Ak4_mitochondrial"/>
</dbReference>
<comment type="caution">
    <text evidence="9">The sequence shown here is derived from an EMBL/GenBank/DDBJ whole genome shotgun (WGS) entry which is preliminary data.</text>
</comment>
<evidence type="ECO:0000313" key="9">
    <source>
        <dbReference type="EMBL" id="GMG38843.1"/>
    </source>
</evidence>
<evidence type="ECO:0000256" key="4">
    <source>
        <dbReference type="ARBA" id="ARBA00022777"/>
    </source>
</evidence>
<feature type="binding site" evidence="7">
    <location>
        <begin position="64"/>
        <end position="66"/>
    </location>
    <ligand>
        <name>AMP</name>
        <dbReference type="ChEBI" id="CHEBI:456215"/>
    </ligand>
</feature>
<dbReference type="GO" id="GO:0004017">
    <property type="term" value="F:AMP kinase activity"/>
    <property type="evidence" value="ECO:0007669"/>
    <property type="project" value="InterPro"/>
</dbReference>
<feature type="binding site" evidence="7">
    <location>
        <position position="137"/>
    </location>
    <ligand>
        <name>GTP</name>
        <dbReference type="ChEBI" id="CHEBI:37565"/>
    </ligand>
</feature>
<feature type="binding site" evidence="7">
    <location>
        <position position="43"/>
    </location>
    <ligand>
        <name>AMP</name>
        <dbReference type="ChEBI" id="CHEBI:456215"/>
    </ligand>
</feature>
<dbReference type="InterPro" id="IPR027417">
    <property type="entry name" value="P-loop_NTPase"/>
</dbReference>
<dbReference type="InterPro" id="IPR000850">
    <property type="entry name" value="Adenylat/UMP-CMP_kin"/>
</dbReference>
<dbReference type="GO" id="GO:0005524">
    <property type="term" value="F:ATP binding"/>
    <property type="evidence" value="ECO:0007669"/>
    <property type="project" value="InterPro"/>
</dbReference>
<keyword evidence="3 7" id="KW-0547">Nucleotide-binding</keyword>
<feature type="binding site" evidence="7">
    <location>
        <begin position="146"/>
        <end position="147"/>
    </location>
    <ligand>
        <name>GTP</name>
        <dbReference type="ChEBI" id="CHEBI:37565"/>
    </ligand>
</feature>
<evidence type="ECO:0000256" key="3">
    <source>
        <dbReference type="ARBA" id="ARBA00022741"/>
    </source>
</evidence>
<evidence type="ECO:0000256" key="6">
    <source>
        <dbReference type="ARBA" id="ARBA00023134"/>
    </source>
</evidence>
<dbReference type="PANTHER" id="PTHR23359">
    <property type="entry name" value="NUCLEOTIDE KINASE"/>
    <property type="match status" value="1"/>
</dbReference>
<feature type="binding site" evidence="7">
    <location>
        <position position="181"/>
    </location>
    <ligand>
        <name>AMP</name>
        <dbReference type="ChEBI" id="CHEBI:456215"/>
    </ligand>
</feature>
<evidence type="ECO:0000256" key="7">
    <source>
        <dbReference type="HAMAP-Rule" id="MF_03169"/>
    </source>
</evidence>
<dbReference type="Gene3D" id="3.40.50.300">
    <property type="entry name" value="P-loop containing nucleotide triphosphate hydrolases"/>
    <property type="match status" value="1"/>
</dbReference>
<dbReference type="EC" id="2.7.4.10" evidence="7"/>
<organism evidence="9 10">
    <name type="scientific">Ambrosiozyma monospora</name>
    <name type="common">Yeast</name>
    <name type="synonym">Endomycopsis monosporus</name>
    <dbReference type="NCBI Taxonomy" id="43982"/>
    <lineage>
        <taxon>Eukaryota</taxon>
        <taxon>Fungi</taxon>
        <taxon>Dikarya</taxon>
        <taxon>Ascomycota</taxon>
        <taxon>Saccharomycotina</taxon>
        <taxon>Pichiomycetes</taxon>
        <taxon>Pichiales</taxon>
        <taxon>Pichiaceae</taxon>
        <taxon>Ambrosiozyma</taxon>
    </lineage>
</organism>
<name>A0A9W7DGI4_AMBMO</name>
<feature type="binding site" evidence="7">
    <location>
        <position position="38"/>
    </location>
    <ligand>
        <name>AMP</name>
        <dbReference type="ChEBI" id="CHEBI:456215"/>
    </ligand>
</feature>
<comment type="similarity">
    <text evidence="7">Belongs to the adenylate kinase family. AK3 subfamily.</text>
</comment>
<feature type="binding site" evidence="7">
    <location>
        <position position="170"/>
    </location>
    <ligand>
        <name>AMP</name>
        <dbReference type="ChEBI" id="CHEBI:456215"/>
    </ligand>
</feature>
<dbReference type="GO" id="GO:0005525">
    <property type="term" value="F:GTP binding"/>
    <property type="evidence" value="ECO:0007669"/>
    <property type="project" value="UniProtKB-KW"/>
</dbReference>
<accession>A0A9W7DGI4</accession>
<dbReference type="InterPro" id="IPR006259">
    <property type="entry name" value="Adenyl_kin_sub"/>
</dbReference>
<dbReference type="OrthoDB" id="439792at2759"/>
<dbReference type="GO" id="GO:0046039">
    <property type="term" value="P:GTP metabolic process"/>
    <property type="evidence" value="ECO:0007669"/>
    <property type="project" value="UniProtKB-UniRule"/>
</dbReference>
<dbReference type="Proteomes" id="UP001165063">
    <property type="component" value="Unassembled WGS sequence"/>
</dbReference>
<dbReference type="SUPFAM" id="SSF52540">
    <property type="entry name" value="P-loop containing nucleoside triphosphate hydrolases"/>
    <property type="match status" value="1"/>
</dbReference>
<feature type="binding site" evidence="7">
    <location>
        <begin position="95"/>
        <end position="98"/>
    </location>
    <ligand>
        <name>AMP</name>
        <dbReference type="ChEBI" id="CHEBI:456215"/>
    </ligand>
</feature>
<dbReference type="GO" id="GO:0046033">
    <property type="term" value="P:AMP metabolic process"/>
    <property type="evidence" value="ECO:0007669"/>
    <property type="project" value="UniProtKB-UniRule"/>
</dbReference>
<keyword evidence="2 7" id="KW-0808">Transferase</keyword>
<reference evidence="9" key="1">
    <citation type="submission" date="2023-04" db="EMBL/GenBank/DDBJ databases">
        <title>Ambrosiozyma monospora NBRC 1965.</title>
        <authorList>
            <person name="Ichikawa N."/>
            <person name="Sato H."/>
            <person name="Tonouchi N."/>
        </authorList>
    </citation>
    <scope>NUCLEOTIDE SEQUENCE</scope>
    <source>
        <strain evidence="9">NBRC 1965</strain>
    </source>
</reference>
<dbReference type="Pfam" id="PF05191">
    <property type="entry name" value="ADK_lid"/>
    <property type="match status" value="1"/>
</dbReference>
<dbReference type="InterPro" id="IPR007862">
    <property type="entry name" value="Adenylate_kinase_lid-dom"/>
</dbReference>
<evidence type="ECO:0000256" key="2">
    <source>
        <dbReference type="ARBA" id="ARBA00022679"/>
    </source>
</evidence>
<dbReference type="Pfam" id="PF00406">
    <property type="entry name" value="ADK"/>
    <property type="match status" value="1"/>
</dbReference>
<dbReference type="CDD" id="cd01428">
    <property type="entry name" value="ADK"/>
    <property type="match status" value="1"/>
</dbReference>
<dbReference type="GO" id="GO:0005759">
    <property type="term" value="C:mitochondrial matrix"/>
    <property type="evidence" value="ECO:0007669"/>
    <property type="project" value="UniProtKB-SubCell"/>
</dbReference>
<dbReference type="EMBL" id="BSXU01002618">
    <property type="protein sequence ID" value="GMG38843.1"/>
    <property type="molecule type" value="Genomic_DNA"/>
</dbReference>
<gene>
    <name evidence="7" type="primary">ADK2</name>
    <name evidence="9" type="ORF">Amon01_000503300</name>
</gene>
<feature type="region of interest" description="LID" evidence="7">
    <location>
        <begin position="136"/>
        <end position="173"/>
    </location>
</feature>
<feature type="binding site" evidence="7">
    <location>
        <position position="102"/>
    </location>
    <ligand>
        <name>AMP</name>
        <dbReference type="ChEBI" id="CHEBI:456215"/>
    </ligand>
</feature>
<comment type="catalytic activity">
    <reaction evidence="7">
        <text>a ribonucleoside 5'-triphosphate + AMP = a ribonucleoside 5'-diphosphate + ADP</text>
        <dbReference type="Rhea" id="RHEA:13749"/>
        <dbReference type="ChEBI" id="CHEBI:57930"/>
        <dbReference type="ChEBI" id="CHEBI:61557"/>
        <dbReference type="ChEBI" id="CHEBI:456215"/>
        <dbReference type="ChEBI" id="CHEBI:456216"/>
        <dbReference type="EC" id="2.7.4.10"/>
    </reaction>
</comment>
<proteinExistence type="inferred from homology"/>
<keyword evidence="10" id="KW-1185">Reference proteome</keyword>
<feature type="region of interest" description="NMPbind" evidence="7">
    <location>
        <begin position="37"/>
        <end position="66"/>
    </location>
</feature>
<dbReference type="GO" id="GO:0046041">
    <property type="term" value="P:ITP metabolic process"/>
    <property type="evidence" value="ECO:0007669"/>
    <property type="project" value="UniProtKB-UniRule"/>
</dbReference>
<comment type="subcellular location">
    <subcellularLocation>
        <location evidence="1 7">Mitochondrion matrix</location>
    </subcellularLocation>
</comment>
<keyword evidence="5 7" id="KW-0496">Mitochondrion</keyword>
<keyword evidence="6 7" id="KW-0342">GTP-binding</keyword>
<dbReference type="AlphaFoldDB" id="A0A9W7DGI4"/>
<feature type="binding site" evidence="7">
    <location>
        <begin position="16"/>
        <end position="21"/>
    </location>
    <ligand>
        <name>GTP</name>
        <dbReference type="ChEBI" id="CHEBI:37565"/>
    </ligand>
</feature>
<dbReference type="PRINTS" id="PR00094">
    <property type="entry name" value="ADENYLTKNASE"/>
</dbReference>
<evidence type="ECO:0000313" key="10">
    <source>
        <dbReference type="Proteomes" id="UP001165063"/>
    </source>
</evidence>
<dbReference type="PROSITE" id="PS00113">
    <property type="entry name" value="ADENYLATE_KINASE"/>
    <property type="match status" value="1"/>
</dbReference>
<evidence type="ECO:0000256" key="5">
    <source>
        <dbReference type="ARBA" id="ARBA00023128"/>
    </source>
</evidence>
<comment type="domain">
    <text evidence="7">Consists of three domains, a large central CORE domain and two small peripheral domains, NMPbind and LID, which undergo movements during catalysis. The LID domain closes over the site of phosphoryl transfer upon GTP binding. Assembling and dissambling the active center during each catalytic cycle provides an effective means to prevent GTP hydrolysis.</text>
</comment>
<sequence length="226" mass="25286">MTVLKPIRLVLLGAPGSGKGTLTSRLLKNVPQLSAISTGDLLRNEIAKKSEIGSVASGYIKKGQLLPDKFMAELVSSELGNRQWLNNKASFLLDGFPRTINQATELDKSLQTHDANINLVVELNVPPEVILQRISNRWVHQPSGRVYNLQYSPPKVPFKDDVTGEPLIQRPDDNPETFKVRLDGYFKQLEPLKEFYQKKGVFDVVSGETSDIVFPKLLEVVEKKFS</sequence>